<accession>A0AAV4XBP0</accession>
<dbReference type="EMBL" id="BPLR01000007">
    <property type="protein sequence ID" value="GIY91395.1"/>
    <property type="molecule type" value="Genomic_DNA"/>
</dbReference>
<dbReference type="Proteomes" id="UP001054945">
    <property type="component" value="Unassembled WGS sequence"/>
</dbReference>
<comment type="caution">
    <text evidence="1">The sequence shown here is derived from an EMBL/GenBank/DDBJ whole genome shotgun (WGS) entry which is preliminary data.</text>
</comment>
<proteinExistence type="predicted"/>
<gene>
    <name evidence="1" type="ORF">CEXT_180911</name>
</gene>
<name>A0AAV4XBP0_CAEEX</name>
<sequence length="110" mass="11702">MVSYIFLNRVAAGRLLLGGEREGKAGALRHLSVRFVLGICGAKVGDVPDKYCGAGAAKLQRESKLSEKAEETEKKETLFSLPNLGSLIVFRDISGATPCQIALAPPSIKT</sequence>
<dbReference type="AlphaFoldDB" id="A0AAV4XBP0"/>
<organism evidence="1 2">
    <name type="scientific">Caerostris extrusa</name>
    <name type="common">Bark spider</name>
    <name type="synonym">Caerostris bankana</name>
    <dbReference type="NCBI Taxonomy" id="172846"/>
    <lineage>
        <taxon>Eukaryota</taxon>
        <taxon>Metazoa</taxon>
        <taxon>Ecdysozoa</taxon>
        <taxon>Arthropoda</taxon>
        <taxon>Chelicerata</taxon>
        <taxon>Arachnida</taxon>
        <taxon>Araneae</taxon>
        <taxon>Araneomorphae</taxon>
        <taxon>Entelegynae</taxon>
        <taxon>Araneoidea</taxon>
        <taxon>Araneidae</taxon>
        <taxon>Caerostris</taxon>
    </lineage>
</organism>
<evidence type="ECO:0000313" key="2">
    <source>
        <dbReference type="Proteomes" id="UP001054945"/>
    </source>
</evidence>
<reference evidence="1 2" key="1">
    <citation type="submission" date="2021-06" db="EMBL/GenBank/DDBJ databases">
        <title>Caerostris extrusa draft genome.</title>
        <authorList>
            <person name="Kono N."/>
            <person name="Arakawa K."/>
        </authorList>
    </citation>
    <scope>NUCLEOTIDE SEQUENCE [LARGE SCALE GENOMIC DNA]</scope>
</reference>
<protein>
    <submittedName>
        <fullName evidence="1">Uncharacterized protein</fullName>
    </submittedName>
</protein>
<evidence type="ECO:0000313" key="1">
    <source>
        <dbReference type="EMBL" id="GIY91395.1"/>
    </source>
</evidence>
<keyword evidence="2" id="KW-1185">Reference proteome</keyword>